<dbReference type="AlphaFoldDB" id="A0A6H2EKE4"/>
<dbReference type="InterPro" id="IPR011701">
    <property type="entry name" value="MFS"/>
</dbReference>
<feature type="transmembrane region" description="Helical" evidence="7">
    <location>
        <begin position="57"/>
        <end position="74"/>
    </location>
</feature>
<keyword evidence="5 7" id="KW-1133">Transmembrane helix</keyword>
<protein>
    <submittedName>
        <fullName evidence="9">MFS transporter</fullName>
    </submittedName>
</protein>
<dbReference type="EMBL" id="CP050804">
    <property type="protein sequence ID" value="QJC21291.1"/>
    <property type="molecule type" value="Genomic_DNA"/>
</dbReference>
<evidence type="ECO:0000256" key="4">
    <source>
        <dbReference type="ARBA" id="ARBA00022692"/>
    </source>
</evidence>
<feature type="transmembrane region" description="Helical" evidence="7">
    <location>
        <begin position="206"/>
        <end position="226"/>
    </location>
</feature>
<keyword evidence="2" id="KW-0813">Transport</keyword>
<feature type="transmembrane region" description="Helical" evidence="7">
    <location>
        <begin position="111"/>
        <end position="132"/>
    </location>
</feature>
<dbReference type="Gene3D" id="1.20.1250.20">
    <property type="entry name" value="MFS general substrate transporter like domains"/>
    <property type="match status" value="1"/>
</dbReference>
<comment type="subcellular location">
    <subcellularLocation>
        <location evidence="1">Cell membrane</location>
        <topology evidence="1">Multi-pass membrane protein</topology>
    </subcellularLocation>
</comment>
<accession>A0A6H2EKE4</accession>
<evidence type="ECO:0000313" key="10">
    <source>
        <dbReference type="Proteomes" id="UP000502298"/>
    </source>
</evidence>
<feature type="transmembrane region" description="Helical" evidence="7">
    <location>
        <begin position="232"/>
        <end position="251"/>
    </location>
</feature>
<dbReference type="PROSITE" id="PS50850">
    <property type="entry name" value="MFS"/>
    <property type="match status" value="1"/>
</dbReference>
<feature type="transmembrane region" description="Helical" evidence="7">
    <location>
        <begin position="362"/>
        <end position="389"/>
    </location>
</feature>
<dbReference type="Gene3D" id="1.20.1720.10">
    <property type="entry name" value="Multidrug resistance protein D"/>
    <property type="match status" value="1"/>
</dbReference>
<dbReference type="Pfam" id="PF00083">
    <property type="entry name" value="Sugar_tr"/>
    <property type="match status" value="1"/>
</dbReference>
<dbReference type="InterPro" id="IPR005828">
    <property type="entry name" value="MFS_sugar_transport-like"/>
</dbReference>
<dbReference type="GO" id="GO:0022857">
    <property type="term" value="F:transmembrane transporter activity"/>
    <property type="evidence" value="ECO:0007669"/>
    <property type="project" value="InterPro"/>
</dbReference>
<organism evidence="9 10">
    <name type="scientific">Arcanobacterium buesumense</name>
    <dbReference type="NCBI Taxonomy" id="2722751"/>
    <lineage>
        <taxon>Bacteria</taxon>
        <taxon>Bacillati</taxon>
        <taxon>Actinomycetota</taxon>
        <taxon>Actinomycetes</taxon>
        <taxon>Actinomycetales</taxon>
        <taxon>Actinomycetaceae</taxon>
        <taxon>Arcanobacterium</taxon>
    </lineage>
</organism>
<feature type="domain" description="Major facilitator superfamily (MFS) profile" evidence="8">
    <location>
        <begin position="20"/>
        <end position="486"/>
    </location>
</feature>
<reference evidence="9 10" key="1">
    <citation type="submission" date="2020-03" db="EMBL/GenBank/DDBJ databases">
        <title>Complete genome of Arcanobacterium buesumensis sp. nov. strain 2701.</title>
        <authorList>
            <person name="Borowiak M."/>
            <person name="Alssahen M."/>
            <person name="Laemmler C."/>
            <person name="Malorny B."/>
            <person name="Hassan A."/>
            <person name="Prenger-Berninghoff E."/>
            <person name="Ploetz M."/>
            <person name="Abdulmawjood A."/>
        </authorList>
    </citation>
    <scope>NUCLEOTIDE SEQUENCE [LARGE SCALE GENOMIC DNA]</scope>
    <source>
        <strain evidence="9 10">2701</strain>
    </source>
</reference>
<evidence type="ECO:0000256" key="1">
    <source>
        <dbReference type="ARBA" id="ARBA00004651"/>
    </source>
</evidence>
<feature type="transmembrane region" description="Helical" evidence="7">
    <location>
        <begin position="86"/>
        <end position="105"/>
    </location>
</feature>
<keyword evidence="10" id="KW-1185">Reference proteome</keyword>
<dbReference type="SUPFAM" id="SSF103473">
    <property type="entry name" value="MFS general substrate transporter"/>
    <property type="match status" value="1"/>
</dbReference>
<dbReference type="PANTHER" id="PTHR42718:SF47">
    <property type="entry name" value="METHYL VIOLOGEN RESISTANCE PROTEIN SMVA"/>
    <property type="match status" value="1"/>
</dbReference>
<dbReference type="Proteomes" id="UP000502298">
    <property type="component" value="Chromosome"/>
</dbReference>
<dbReference type="InterPro" id="IPR036259">
    <property type="entry name" value="MFS_trans_sf"/>
</dbReference>
<feature type="transmembrane region" description="Helical" evidence="7">
    <location>
        <begin position="310"/>
        <end position="331"/>
    </location>
</feature>
<dbReference type="GO" id="GO:0005886">
    <property type="term" value="C:plasma membrane"/>
    <property type="evidence" value="ECO:0007669"/>
    <property type="project" value="UniProtKB-SubCell"/>
</dbReference>
<evidence type="ECO:0000256" key="6">
    <source>
        <dbReference type="ARBA" id="ARBA00023136"/>
    </source>
</evidence>
<evidence type="ECO:0000256" key="5">
    <source>
        <dbReference type="ARBA" id="ARBA00022989"/>
    </source>
</evidence>
<dbReference type="PRINTS" id="PR01036">
    <property type="entry name" value="TCRTETB"/>
</dbReference>
<feature type="transmembrane region" description="Helical" evidence="7">
    <location>
        <begin position="410"/>
        <end position="427"/>
    </location>
</feature>
<keyword evidence="6 7" id="KW-0472">Membrane</keyword>
<evidence type="ECO:0000256" key="7">
    <source>
        <dbReference type="SAM" id="Phobius"/>
    </source>
</evidence>
<proteinExistence type="predicted"/>
<evidence type="ECO:0000313" key="9">
    <source>
        <dbReference type="EMBL" id="QJC21291.1"/>
    </source>
</evidence>
<dbReference type="InterPro" id="IPR020846">
    <property type="entry name" value="MFS_dom"/>
</dbReference>
<dbReference type="CDD" id="cd17321">
    <property type="entry name" value="MFS_MMR_MDR_like"/>
    <property type="match status" value="1"/>
</dbReference>
<dbReference type="RefSeq" id="WP_168917233.1">
    <property type="nucleotide sequence ID" value="NZ_CP050804.1"/>
</dbReference>
<dbReference type="KEGG" id="arca:HC352_01325"/>
<feature type="transmembrane region" description="Helical" evidence="7">
    <location>
        <begin position="459"/>
        <end position="482"/>
    </location>
</feature>
<feature type="transmembrane region" description="Helical" evidence="7">
    <location>
        <begin position="172"/>
        <end position="194"/>
    </location>
</feature>
<dbReference type="Pfam" id="PF07690">
    <property type="entry name" value="MFS_1"/>
    <property type="match status" value="1"/>
</dbReference>
<keyword evidence="4 7" id="KW-0812">Transmembrane</keyword>
<name>A0A6H2EKE4_9ACTO</name>
<sequence>MAMLSTPVTDGLSPTRRWLFLATLSSGLFLVAADNSILYTALPELREVLHTTELQNLWIINAYPLVLAGLLLGTGTLGDKIGHRRMWLIGLIVFAIASFAAAFAPGPWWLIGARAILGFAAATLMPATLALIRTTFHNPRDLATAIGIWAATSSLGAAAGPVIGGFLLEHFWWGSVFLINLPIVIIAFIATLAIAPPNRANYEKHWDLLSSIYAMLAMLGITMFIKEISGQHNLWIISGSLTLGVIGAVAFKLRQDNQPEPLIEFGIFRSRMFTAGVLAAGMSLFVIGGAELMTTQRFQMSAGFSPLQAGLLVAVAALAAFLPSAIGGAVVHIVGFRTLISGGLLISTAGLAAMYSGVHRDLLWLSILGLIFMGIGIGLTMSVSSTAIIGSAPRTKAGMAAAIEEVSYELGTVFAVAIIGSLMPFFYRRNVPTEIASSIFDGLSHPTLAATARAGYDTAYLNMLLLMIVIALVATVLTAYALRGNPKETPYANE</sequence>
<dbReference type="PANTHER" id="PTHR42718">
    <property type="entry name" value="MAJOR FACILITATOR SUPERFAMILY MULTIDRUG TRANSPORTER MFSC"/>
    <property type="match status" value="1"/>
</dbReference>
<evidence type="ECO:0000256" key="2">
    <source>
        <dbReference type="ARBA" id="ARBA00022448"/>
    </source>
</evidence>
<feature type="transmembrane region" description="Helical" evidence="7">
    <location>
        <begin position="272"/>
        <end position="290"/>
    </location>
</feature>
<gene>
    <name evidence="9" type="ORF">HC352_01325</name>
</gene>
<evidence type="ECO:0000256" key="3">
    <source>
        <dbReference type="ARBA" id="ARBA00022475"/>
    </source>
</evidence>
<feature type="transmembrane region" description="Helical" evidence="7">
    <location>
        <begin position="144"/>
        <end position="166"/>
    </location>
</feature>
<keyword evidence="3" id="KW-1003">Cell membrane</keyword>
<feature type="transmembrane region" description="Helical" evidence="7">
    <location>
        <begin position="338"/>
        <end position="356"/>
    </location>
</feature>
<evidence type="ECO:0000259" key="8">
    <source>
        <dbReference type="PROSITE" id="PS50850"/>
    </source>
</evidence>